<organism evidence="2">
    <name type="scientific">mine drainage metagenome</name>
    <dbReference type="NCBI Taxonomy" id="410659"/>
    <lineage>
        <taxon>unclassified sequences</taxon>
        <taxon>metagenomes</taxon>
        <taxon>ecological metagenomes</taxon>
    </lineage>
</organism>
<dbReference type="EMBL" id="MLJW01000091">
    <property type="protein sequence ID" value="OIR00810.1"/>
    <property type="molecule type" value="Genomic_DNA"/>
</dbReference>
<protein>
    <submittedName>
        <fullName evidence="2">Uncharacterized protein</fullName>
    </submittedName>
</protein>
<comment type="caution">
    <text evidence="2">The sequence shown here is derived from an EMBL/GenBank/DDBJ whole genome shotgun (WGS) entry which is preliminary data.</text>
</comment>
<gene>
    <name evidence="2" type="ORF">GALL_171470</name>
</gene>
<evidence type="ECO:0000256" key="1">
    <source>
        <dbReference type="SAM" id="MobiDB-lite"/>
    </source>
</evidence>
<sequence>MGTVITFNGHPPKTAAGAESRSGSADQEALPGLERRYNLVLNMLPELTSLEITLHRGGWPEAAAFVGAARCCLVDSLEEIVEKAKR</sequence>
<proteinExistence type="predicted"/>
<name>A0A1J5RY99_9ZZZZ</name>
<feature type="region of interest" description="Disordered" evidence="1">
    <location>
        <begin position="1"/>
        <end position="29"/>
    </location>
</feature>
<accession>A0A1J5RY99</accession>
<dbReference type="AlphaFoldDB" id="A0A1J5RY99"/>
<reference evidence="2" key="1">
    <citation type="submission" date="2016-10" db="EMBL/GenBank/DDBJ databases">
        <title>Sequence of Gallionella enrichment culture.</title>
        <authorList>
            <person name="Poehlein A."/>
            <person name="Muehling M."/>
            <person name="Daniel R."/>
        </authorList>
    </citation>
    <scope>NUCLEOTIDE SEQUENCE</scope>
</reference>
<evidence type="ECO:0000313" key="2">
    <source>
        <dbReference type="EMBL" id="OIR00810.1"/>
    </source>
</evidence>